<accession>A0A455SDC7</accession>
<dbReference type="EMBL" id="AP019376">
    <property type="protein sequence ID" value="BBH86447.1"/>
    <property type="molecule type" value="Genomic_DNA"/>
</dbReference>
<name>A0A455SDC7_9CHLR</name>
<evidence type="ECO:0000313" key="1">
    <source>
        <dbReference type="EMBL" id="BBH86447.1"/>
    </source>
</evidence>
<proteinExistence type="predicted"/>
<dbReference type="AlphaFoldDB" id="A0A455SDC7"/>
<organism evidence="1">
    <name type="scientific">Thermosporothrix sp. COM3</name>
    <dbReference type="NCBI Taxonomy" id="2490863"/>
    <lineage>
        <taxon>Bacteria</taxon>
        <taxon>Bacillati</taxon>
        <taxon>Chloroflexota</taxon>
        <taxon>Ktedonobacteria</taxon>
        <taxon>Ktedonobacterales</taxon>
        <taxon>Thermosporotrichaceae</taxon>
        <taxon>Thermosporothrix</taxon>
    </lineage>
</organism>
<protein>
    <submittedName>
        <fullName evidence="1">Uncharacterized protein</fullName>
    </submittedName>
</protein>
<reference evidence="1" key="1">
    <citation type="submission" date="2018-12" db="EMBL/GenBank/DDBJ databases">
        <title>Novel natural products biosynthetic potential of the class Ktedonobacteria.</title>
        <authorList>
            <person name="Zheng Y."/>
            <person name="Saitou A."/>
            <person name="Wang C.M."/>
            <person name="Toyoda A."/>
            <person name="Minakuchi Y."/>
            <person name="Sekiguchi Y."/>
            <person name="Ueda K."/>
            <person name="Takano H."/>
            <person name="Sakai Y."/>
            <person name="Yokota A."/>
            <person name="Yabe S."/>
        </authorList>
    </citation>
    <scope>NUCLEOTIDE SEQUENCE</scope>
    <source>
        <strain evidence="1">COM3</strain>
    </source>
</reference>
<sequence length="60" mass="6970">MHELRKQQASEDHKLQACDCLWKPFIVVDARWKRLTQARGALHDERDGARARSLSWLVAA</sequence>
<gene>
    <name evidence="1" type="ORF">KTC_11980</name>
</gene>